<gene>
    <name evidence="1" type="ORF">COO91_03964</name>
</gene>
<dbReference type="AlphaFoldDB" id="A0A2K8SRG0"/>
<protein>
    <submittedName>
        <fullName evidence="1">Uncharacterized protein</fullName>
    </submittedName>
</protein>
<dbReference type="Proteomes" id="UP000232003">
    <property type="component" value="Chromosome"/>
</dbReference>
<accession>A0A2K8SRG0</accession>
<dbReference type="KEGG" id="nfl:COO91_03964"/>
<evidence type="ECO:0000313" key="1">
    <source>
        <dbReference type="EMBL" id="AUB38007.1"/>
    </source>
</evidence>
<keyword evidence="2" id="KW-1185">Reference proteome</keyword>
<organism evidence="1 2">
    <name type="scientific">Nostoc flagelliforme CCNUN1</name>
    <dbReference type="NCBI Taxonomy" id="2038116"/>
    <lineage>
        <taxon>Bacteria</taxon>
        <taxon>Bacillati</taxon>
        <taxon>Cyanobacteriota</taxon>
        <taxon>Cyanophyceae</taxon>
        <taxon>Nostocales</taxon>
        <taxon>Nostocaceae</taxon>
        <taxon>Nostoc</taxon>
    </lineage>
</organism>
<proteinExistence type="predicted"/>
<name>A0A2K8SRG0_9NOSO</name>
<evidence type="ECO:0000313" key="2">
    <source>
        <dbReference type="Proteomes" id="UP000232003"/>
    </source>
</evidence>
<reference evidence="1 2" key="1">
    <citation type="submission" date="2017-11" db="EMBL/GenBank/DDBJ databases">
        <title>Complete genome of a free-living desiccation-tolerant cyanobacterium and its photosynthetic adaptation to extreme terrestrial habitat.</title>
        <authorList>
            <person name="Shang J."/>
        </authorList>
    </citation>
    <scope>NUCLEOTIDE SEQUENCE [LARGE SCALE GENOMIC DNA]</scope>
    <source>
        <strain evidence="1 2">CCNUN1</strain>
    </source>
</reference>
<dbReference type="EMBL" id="CP024785">
    <property type="protein sequence ID" value="AUB38007.1"/>
    <property type="molecule type" value="Genomic_DNA"/>
</dbReference>
<sequence length="41" mass="4524">MDFGLPILDFGISAAQLSDRPMSQSNYFGFILNCKLLSLLS</sequence>